<feature type="compositionally biased region" description="Acidic residues" evidence="1">
    <location>
        <begin position="169"/>
        <end position="181"/>
    </location>
</feature>
<reference evidence="3 4" key="1">
    <citation type="submission" date="2017-12" db="EMBL/GenBank/DDBJ databases">
        <title>Comparative genomics of Botrytis spp.</title>
        <authorList>
            <person name="Valero-Jimenez C.A."/>
            <person name="Tapia P."/>
            <person name="Veloso J."/>
            <person name="Silva-Moreno E."/>
            <person name="Staats M."/>
            <person name="Valdes J.H."/>
            <person name="Van Kan J.A.L."/>
        </authorList>
    </citation>
    <scope>NUCLEOTIDE SEQUENCE [LARGE SCALE GENOMIC DNA]</scope>
    <source>
        <strain evidence="3 4">Bp0003</strain>
    </source>
</reference>
<name>A0A4Z1F8E4_9HELO</name>
<feature type="compositionally biased region" description="Basic and acidic residues" evidence="1">
    <location>
        <begin position="94"/>
        <end position="110"/>
    </location>
</feature>
<evidence type="ECO:0000313" key="4">
    <source>
        <dbReference type="Proteomes" id="UP000297910"/>
    </source>
</evidence>
<feature type="domain" description="Myb-like DNA-binding" evidence="2">
    <location>
        <begin position="15"/>
        <end position="59"/>
    </location>
</feature>
<evidence type="ECO:0000313" key="3">
    <source>
        <dbReference type="EMBL" id="TGO20835.1"/>
    </source>
</evidence>
<gene>
    <name evidence="3" type="ORF">BPAE_0262g00120</name>
</gene>
<feature type="compositionally biased region" description="Basic and acidic residues" evidence="1">
    <location>
        <begin position="154"/>
        <end position="168"/>
    </location>
</feature>
<evidence type="ECO:0000259" key="2">
    <source>
        <dbReference type="Pfam" id="PF22980"/>
    </source>
</evidence>
<evidence type="ECO:0000256" key="1">
    <source>
        <dbReference type="SAM" id="MobiDB-lite"/>
    </source>
</evidence>
<keyword evidence="4" id="KW-1185">Reference proteome</keyword>
<proteinExistence type="predicted"/>
<dbReference type="InterPro" id="IPR054505">
    <property type="entry name" value="Myb_DNA-bind_8"/>
</dbReference>
<comment type="caution">
    <text evidence="3">The sequence shown here is derived from an EMBL/GenBank/DDBJ whole genome shotgun (WGS) entry which is preliminary data.</text>
</comment>
<organism evidence="3 4">
    <name type="scientific">Botrytis paeoniae</name>
    <dbReference type="NCBI Taxonomy" id="278948"/>
    <lineage>
        <taxon>Eukaryota</taxon>
        <taxon>Fungi</taxon>
        <taxon>Dikarya</taxon>
        <taxon>Ascomycota</taxon>
        <taxon>Pezizomycotina</taxon>
        <taxon>Leotiomycetes</taxon>
        <taxon>Helotiales</taxon>
        <taxon>Sclerotiniaceae</taxon>
        <taxon>Botrytis</taxon>
    </lineage>
</organism>
<feature type="region of interest" description="Disordered" evidence="1">
    <location>
        <begin position="80"/>
        <end position="114"/>
    </location>
</feature>
<dbReference type="AlphaFoldDB" id="A0A4Z1F8E4"/>
<sequence>MSEKPHQPKFTQAEIDLLWAVIENVPKEQINSCVAGSVEAVAADLGIKKTAAEKRWSRLAIRVRKGKEAADKGGVVAGIAEETGAETSGEDQEIVTKDDGGKHVGGKDVGGKNVKALRVTPKRNHKTPVKNKVSQDKVIKKKAIVTQGKRGNKGIKDEVTAKTDIKEEQPEEDFDADEEAF</sequence>
<dbReference type="EMBL" id="PQXI01000261">
    <property type="protein sequence ID" value="TGO20835.1"/>
    <property type="molecule type" value="Genomic_DNA"/>
</dbReference>
<accession>A0A4Z1F8E4</accession>
<feature type="region of interest" description="Disordered" evidence="1">
    <location>
        <begin position="149"/>
        <end position="181"/>
    </location>
</feature>
<dbReference type="Pfam" id="PF22980">
    <property type="entry name" value="Myb_DNA-bind_8"/>
    <property type="match status" value="1"/>
</dbReference>
<dbReference type="Proteomes" id="UP000297910">
    <property type="component" value="Unassembled WGS sequence"/>
</dbReference>
<protein>
    <recommendedName>
        <fullName evidence="2">Myb-like DNA-binding domain-containing protein</fullName>
    </recommendedName>
</protein>